<dbReference type="RefSeq" id="WP_006780340.1">
    <property type="nucleotide sequence ID" value="NZ_CP040506.1"/>
</dbReference>
<dbReference type="HOGENOM" id="CLU_813235_0_0_9"/>
<evidence type="ECO:0000313" key="1">
    <source>
        <dbReference type="EMBL" id="EHI59680.1"/>
    </source>
</evidence>
<dbReference type="PATRIC" id="fig|742737.3.peg.2384"/>
<dbReference type="EMBL" id="ADLN01000049">
    <property type="protein sequence ID" value="EHI59680.1"/>
    <property type="molecule type" value="Genomic_DNA"/>
</dbReference>
<gene>
    <name evidence="1" type="ORF">HMPREF9473_02360</name>
</gene>
<dbReference type="AlphaFoldDB" id="G5IFT2"/>
<evidence type="ECO:0000313" key="2">
    <source>
        <dbReference type="Proteomes" id="UP000005384"/>
    </source>
</evidence>
<organism evidence="1 2">
    <name type="scientific">Hungatella hathewayi WAL-18680</name>
    <dbReference type="NCBI Taxonomy" id="742737"/>
    <lineage>
        <taxon>Bacteria</taxon>
        <taxon>Bacillati</taxon>
        <taxon>Bacillota</taxon>
        <taxon>Clostridia</taxon>
        <taxon>Lachnospirales</taxon>
        <taxon>Lachnospiraceae</taxon>
        <taxon>Hungatella</taxon>
    </lineage>
</organism>
<comment type="caution">
    <text evidence="1">The sequence shown here is derived from an EMBL/GenBank/DDBJ whole genome shotgun (WGS) entry which is preliminary data.</text>
</comment>
<evidence type="ECO:0008006" key="3">
    <source>
        <dbReference type="Google" id="ProtNLM"/>
    </source>
</evidence>
<sequence length="341" mass="40731">MIYDYSDILICPKNAEADIRNVIDKILEKILFDFPNLDKAIAVLLGGGFGRGEGSVMQKRGTFVTTNDYDIVMICEDDVQKIKIKELEKNIAKNLHLNFFGIDIITLSYFRKIIDKKLVSQSFYDLLNGSKVLWINETKKDMNIIDCLKNHTIRMHDIHIHSAFDVLKTRMWCIIALYDLQENKFFDKQYFGSFERFYFQQVKLATAIVDAVLISDRLYDSPCFTRKLEIFKKSKFYQINECYIINNLIERKIYNKNIIELTIEDRNLLIKLYCNCVEYVISNHKLLYFVYALKNRVKKIYFKYFRKDKNCGWYLDDYRFLKNNNQKKLNELQRKMRGIYE</sequence>
<name>G5IFT2_9FIRM</name>
<dbReference type="Proteomes" id="UP000005384">
    <property type="component" value="Unassembled WGS sequence"/>
</dbReference>
<proteinExistence type="predicted"/>
<protein>
    <recommendedName>
        <fullName evidence="3">Protein-PII uridylyltransferase N-terminal domain-containing protein</fullName>
    </recommendedName>
</protein>
<keyword evidence="2" id="KW-1185">Reference proteome</keyword>
<accession>G5IFT2</accession>
<reference evidence="1 2" key="1">
    <citation type="submission" date="2011-08" db="EMBL/GenBank/DDBJ databases">
        <title>The Genome Sequence of Clostridium hathewayi WAL-18680.</title>
        <authorList>
            <consortium name="The Broad Institute Genome Sequencing Platform"/>
            <person name="Earl A."/>
            <person name="Ward D."/>
            <person name="Feldgarden M."/>
            <person name="Gevers D."/>
            <person name="Finegold S.M."/>
            <person name="Summanen P.H."/>
            <person name="Molitoris D.R."/>
            <person name="Song M."/>
            <person name="Daigneault M."/>
            <person name="Allen-Vercoe E."/>
            <person name="Young S.K."/>
            <person name="Zeng Q."/>
            <person name="Gargeya S."/>
            <person name="Fitzgerald M."/>
            <person name="Haas B."/>
            <person name="Abouelleil A."/>
            <person name="Alvarado L."/>
            <person name="Arachchi H.M."/>
            <person name="Berlin A."/>
            <person name="Brown A."/>
            <person name="Chapman S.B."/>
            <person name="Chen Z."/>
            <person name="Dunbar C."/>
            <person name="Freedman E."/>
            <person name="Gearin G."/>
            <person name="Gellesch M."/>
            <person name="Goldberg J."/>
            <person name="Griggs A."/>
            <person name="Gujja S."/>
            <person name="Heiman D."/>
            <person name="Howarth C."/>
            <person name="Larson L."/>
            <person name="Lui A."/>
            <person name="MacDonald P.J.P."/>
            <person name="Montmayeur A."/>
            <person name="Murphy C."/>
            <person name="Neiman D."/>
            <person name="Pearson M."/>
            <person name="Priest M."/>
            <person name="Roberts A."/>
            <person name="Saif S."/>
            <person name="Shea T."/>
            <person name="Shenoy N."/>
            <person name="Sisk P."/>
            <person name="Stolte C."/>
            <person name="Sykes S."/>
            <person name="Wortman J."/>
            <person name="Nusbaum C."/>
            <person name="Birren B."/>
        </authorList>
    </citation>
    <scope>NUCLEOTIDE SEQUENCE [LARGE SCALE GENOMIC DNA]</scope>
    <source>
        <strain evidence="1 2">WAL-18680</strain>
    </source>
</reference>